<protein>
    <submittedName>
        <fullName evidence="2">Uncharacterized protein</fullName>
    </submittedName>
</protein>
<feature type="compositionally biased region" description="Polar residues" evidence="1">
    <location>
        <begin position="827"/>
        <end position="843"/>
    </location>
</feature>
<feature type="region of interest" description="Disordered" evidence="1">
    <location>
        <begin position="1"/>
        <end position="24"/>
    </location>
</feature>
<feature type="compositionally biased region" description="Pro residues" evidence="1">
    <location>
        <begin position="177"/>
        <end position="192"/>
    </location>
</feature>
<gene>
    <name evidence="2" type="ORF">L227DRAFT_79689</name>
</gene>
<organism evidence="2 3">
    <name type="scientific">Lentinus tigrinus ALCF2SS1-6</name>
    <dbReference type="NCBI Taxonomy" id="1328759"/>
    <lineage>
        <taxon>Eukaryota</taxon>
        <taxon>Fungi</taxon>
        <taxon>Dikarya</taxon>
        <taxon>Basidiomycota</taxon>
        <taxon>Agaricomycotina</taxon>
        <taxon>Agaricomycetes</taxon>
        <taxon>Polyporales</taxon>
        <taxon>Polyporaceae</taxon>
        <taxon>Lentinus</taxon>
    </lineage>
</organism>
<feature type="compositionally biased region" description="Low complexity" evidence="1">
    <location>
        <begin position="954"/>
        <end position="964"/>
    </location>
</feature>
<feature type="compositionally biased region" description="Basic residues" evidence="1">
    <location>
        <begin position="1305"/>
        <end position="1316"/>
    </location>
</feature>
<feature type="compositionally biased region" description="Basic and acidic residues" evidence="1">
    <location>
        <begin position="1163"/>
        <end position="1174"/>
    </location>
</feature>
<name>A0A5C2SIH4_9APHY</name>
<keyword evidence="3" id="KW-1185">Reference proteome</keyword>
<feature type="compositionally biased region" description="Basic and acidic residues" evidence="1">
    <location>
        <begin position="888"/>
        <end position="904"/>
    </location>
</feature>
<reference evidence="2" key="1">
    <citation type="journal article" date="2018" name="Genome Biol. Evol.">
        <title>Genomics and development of Lentinus tigrinus, a white-rot wood-decaying mushroom with dimorphic fruiting bodies.</title>
        <authorList>
            <person name="Wu B."/>
            <person name="Xu Z."/>
            <person name="Knudson A."/>
            <person name="Carlson A."/>
            <person name="Chen N."/>
            <person name="Kovaka S."/>
            <person name="LaButti K."/>
            <person name="Lipzen A."/>
            <person name="Pennachio C."/>
            <person name="Riley R."/>
            <person name="Schakwitz W."/>
            <person name="Umezawa K."/>
            <person name="Ohm R.A."/>
            <person name="Grigoriev I.V."/>
            <person name="Nagy L.G."/>
            <person name="Gibbons J."/>
            <person name="Hibbett D."/>
        </authorList>
    </citation>
    <scope>NUCLEOTIDE SEQUENCE [LARGE SCALE GENOMIC DNA]</scope>
    <source>
        <strain evidence="2">ALCF2SS1-6</strain>
    </source>
</reference>
<feature type="region of interest" description="Disordered" evidence="1">
    <location>
        <begin position="222"/>
        <end position="985"/>
    </location>
</feature>
<feature type="compositionally biased region" description="Polar residues" evidence="1">
    <location>
        <begin position="1255"/>
        <end position="1282"/>
    </location>
</feature>
<feature type="compositionally biased region" description="Polar residues" evidence="1">
    <location>
        <begin position="657"/>
        <end position="671"/>
    </location>
</feature>
<feature type="compositionally biased region" description="Polar residues" evidence="1">
    <location>
        <begin position="938"/>
        <end position="950"/>
    </location>
</feature>
<sequence>MSLTLFPHRPSSHPYSPYPRSPGDAFSPRSAISVWPPPMYRPPPPRVNTRSDLPRDPSNWLDSDLLSYVNSHYSTSESSLAVELIRDNRLTPRALWYLQTDREELSRYVVHLLLLFIVLARPSITASSPLLTIHSSLASTESLRQFVISLAQSVQPAVSPTTPRVKHIRRLSEDFAHPPPPPTPPPPSPSLPEEPELEEDDDVAESVISDWALDGDNDEIHEVAEAPPGDATHAEATPEPAAVHHAEHASGENTLGLDIGGEPSETIGHPSEPQPALSTTSAEESLIDFEDAPETVSRAPSEPPSGDATATQPADPENATEFSAADPQVTDEPAVVQHEDAASVATSAPEATDEPPSGASNRADPPAGEHASEGAGSGGMPGIFDDDLGNPWGEQNEAETKAELPVPEKPTAPEVGRLDERSDGEVHAEVETEREPLAPAETDTSTSTSRPEEATEPAGSDSSPQDPPAAGGGGGDSVQGAESKPAADPEDKHLPTPPESPEDTSKANKPLPTPSVEEPVAPPTEEDVTLPSDDQTGESSRDIGGEPTTDVDRQVVDSGAEGAHTATRQDGPDAQGAQDTRHEESAPPSSPSPLPPATDSGVQHEKPDEKPLAGAYPTSSATQSPAVDRDAGEPREPGKKPKLTCVATEVSVPGTPVLSTPNTPASETPGSGTAAGQKLSNAEKKKLKKLRQNARREAVKSGNGNGNEGELEMGVRTQAEPDSGRQSSNDVNGPKEDTVDPPQEAASVPTPSGSGDTDTRVQERSSEGQSGAPPSRTDEKPDTSPHSDTSSPNTSESSPPPAAADPAPSTDAVTAGGDSQRDETGQRDPSTVPSAAQTVSQSTDEPEHSTHDNALHPSTAERSSSEHPALGADISPAVELPTGEQFELVERGDATPPEHIEQARVESTQRTVHSTNPSVPTTVSTARREAPRAASEGPASSEQLHQTGVRPQTAPASRSSSPAKPQTPHSPLTSRETLAPRLHVDTMVSLAHSPLSHTHQPSLGRSVFSFGRKLYDSITSGGLEAASSPTTPDLQSRSPAQSPSPWPLHPGQKTVPWGSGRRPWTNQASFDAQSVYAGPQKPLPDPSIHRPIESGGGCKSEDLRGDCAGLADATSGGNVEDRAPRTQERAAFPHTQASADTSPQAEVPPTSSRQGDGTVQSHGQDKVDEPRPETVQEPEPALDQETAEGNEAKDEEDEEDLDGDEEDGDAEEGFIQVARPGTAVDTVRASEPCSETEGTDGKSSKRSKRKNRSRQLSTRSEQTGGSTGASTPTQEMFGNSTDEPPLITVLSKAEQRKLLKSQNSKTRRKPGSGRRS</sequence>
<feature type="compositionally biased region" description="Basic and acidic residues" evidence="1">
    <location>
        <begin position="416"/>
        <end position="436"/>
    </location>
</feature>
<feature type="compositionally biased region" description="Low complexity" evidence="1">
    <location>
        <begin position="786"/>
        <end position="797"/>
    </location>
</feature>
<dbReference type="OrthoDB" id="2758737at2759"/>
<feature type="compositionally biased region" description="Acidic residues" evidence="1">
    <location>
        <begin position="1180"/>
        <end position="1212"/>
    </location>
</feature>
<feature type="compositionally biased region" description="Basic and acidic residues" evidence="1">
    <location>
        <begin position="485"/>
        <end position="494"/>
    </location>
</feature>
<accession>A0A5C2SIH4</accession>
<feature type="compositionally biased region" description="Basic and acidic residues" evidence="1">
    <location>
        <begin position="757"/>
        <end position="766"/>
    </location>
</feature>
<feature type="compositionally biased region" description="Basic residues" evidence="1">
    <location>
        <begin position="1244"/>
        <end position="1253"/>
    </location>
</feature>
<feature type="compositionally biased region" description="Polar residues" evidence="1">
    <location>
        <begin position="967"/>
        <end position="976"/>
    </location>
</feature>
<feature type="compositionally biased region" description="Basic and acidic residues" evidence="1">
    <location>
        <begin position="627"/>
        <end position="639"/>
    </location>
</feature>
<feature type="compositionally biased region" description="Basic and acidic residues" evidence="1">
    <location>
        <begin position="602"/>
        <end position="611"/>
    </location>
</feature>
<dbReference type="EMBL" id="ML122263">
    <property type="protein sequence ID" value="RPD61216.1"/>
    <property type="molecule type" value="Genomic_DNA"/>
</dbReference>
<feature type="compositionally biased region" description="Acidic residues" evidence="1">
    <location>
        <begin position="193"/>
        <end position="203"/>
    </location>
</feature>
<feature type="compositionally biased region" description="Polar residues" evidence="1">
    <location>
        <begin position="1027"/>
        <end position="1041"/>
    </location>
</feature>
<feature type="compositionally biased region" description="Low complexity" evidence="1">
    <location>
        <begin position="804"/>
        <end position="815"/>
    </location>
</feature>
<proteinExistence type="predicted"/>
<feature type="region of interest" description="Disordered" evidence="1">
    <location>
        <begin position="1021"/>
        <end position="1316"/>
    </location>
</feature>
<evidence type="ECO:0000256" key="1">
    <source>
        <dbReference type="SAM" id="MobiDB-lite"/>
    </source>
</evidence>
<evidence type="ECO:0000313" key="2">
    <source>
        <dbReference type="EMBL" id="RPD61216.1"/>
    </source>
</evidence>
<feature type="compositionally biased region" description="Basic and acidic residues" evidence="1">
    <location>
        <begin position="845"/>
        <end position="854"/>
    </location>
</feature>
<dbReference type="STRING" id="1328759.A0A5C2SIH4"/>
<evidence type="ECO:0000313" key="3">
    <source>
        <dbReference type="Proteomes" id="UP000313359"/>
    </source>
</evidence>
<feature type="region of interest" description="Disordered" evidence="1">
    <location>
        <begin position="173"/>
        <end position="203"/>
    </location>
</feature>
<feature type="compositionally biased region" description="Low complexity" evidence="1">
    <location>
        <begin position="911"/>
        <end position="925"/>
    </location>
</feature>
<feature type="compositionally biased region" description="Basic and acidic residues" evidence="1">
    <location>
        <begin position="1119"/>
        <end position="1128"/>
    </location>
</feature>
<feature type="compositionally biased region" description="Basic and acidic residues" evidence="1">
    <location>
        <begin position="776"/>
        <end position="785"/>
    </location>
</feature>
<dbReference type="Proteomes" id="UP000313359">
    <property type="component" value="Unassembled WGS sequence"/>
</dbReference>
<feature type="compositionally biased region" description="Basic and acidic residues" evidence="1">
    <location>
        <begin position="539"/>
        <end position="555"/>
    </location>
</feature>
<feature type="compositionally biased region" description="Polar residues" evidence="1">
    <location>
        <begin position="1135"/>
        <end position="1162"/>
    </location>
</feature>